<dbReference type="InterPro" id="IPR044668">
    <property type="entry name" value="PuuD-like"/>
</dbReference>
<proteinExistence type="predicted"/>
<dbReference type="CDD" id="cd01745">
    <property type="entry name" value="GATase1_2"/>
    <property type="match status" value="1"/>
</dbReference>
<organism evidence="1 2">
    <name type="scientific">Novosphingobium capsulatum</name>
    <dbReference type="NCBI Taxonomy" id="13688"/>
    <lineage>
        <taxon>Bacteria</taxon>
        <taxon>Pseudomonadati</taxon>
        <taxon>Pseudomonadota</taxon>
        <taxon>Alphaproteobacteria</taxon>
        <taxon>Sphingomonadales</taxon>
        <taxon>Sphingomonadaceae</taxon>
        <taxon>Novosphingobium</taxon>
    </lineage>
</organism>
<gene>
    <name evidence="1" type="ORF">J2792_003442</name>
</gene>
<dbReference type="Proteomes" id="UP001184150">
    <property type="component" value="Unassembled WGS sequence"/>
</dbReference>
<dbReference type="PANTHER" id="PTHR43235:SF1">
    <property type="entry name" value="GLUTAMINE AMIDOTRANSFERASE PB2B2.05-RELATED"/>
    <property type="match status" value="1"/>
</dbReference>
<accession>A0ABU1MRT5</accession>
<reference evidence="1 2" key="1">
    <citation type="submission" date="2023-07" db="EMBL/GenBank/DDBJ databases">
        <title>Sorghum-associated microbial communities from plants grown in Nebraska, USA.</title>
        <authorList>
            <person name="Schachtman D."/>
        </authorList>
    </citation>
    <scope>NUCLEOTIDE SEQUENCE [LARGE SCALE GENOMIC DNA]</scope>
    <source>
        <strain evidence="1 2">DS1027</strain>
    </source>
</reference>
<evidence type="ECO:0000313" key="2">
    <source>
        <dbReference type="Proteomes" id="UP001184150"/>
    </source>
</evidence>
<dbReference type="Pfam" id="PF07722">
    <property type="entry name" value="Peptidase_C26"/>
    <property type="match status" value="1"/>
</dbReference>
<evidence type="ECO:0000313" key="1">
    <source>
        <dbReference type="EMBL" id="MDR6512557.1"/>
    </source>
</evidence>
<dbReference type="SUPFAM" id="SSF52317">
    <property type="entry name" value="Class I glutamine amidotransferase-like"/>
    <property type="match status" value="1"/>
</dbReference>
<comment type="caution">
    <text evidence="1">The sequence shown here is derived from an EMBL/GenBank/DDBJ whole genome shotgun (WGS) entry which is preliminary data.</text>
</comment>
<dbReference type="InterPro" id="IPR011697">
    <property type="entry name" value="Peptidase_C26"/>
</dbReference>
<keyword evidence="2" id="KW-1185">Reference proteome</keyword>
<dbReference type="PROSITE" id="PS51273">
    <property type="entry name" value="GATASE_TYPE_1"/>
    <property type="match status" value="1"/>
</dbReference>
<keyword evidence="1" id="KW-0315">Glutamine amidotransferase</keyword>
<name>A0ABU1MRT5_9SPHN</name>
<protein>
    <submittedName>
        <fullName evidence="1">Glutamine amidotransferase</fullName>
    </submittedName>
</protein>
<dbReference type="Gene3D" id="3.40.50.880">
    <property type="match status" value="1"/>
</dbReference>
<sequence>MTRPLLGVSCCLRSGGPEPVHGVIDRYLRAPAAHADCDVVLVPALPGLTDWAALAGRLDGLLLTGSPSNMEPWRYGASAGDGPFDPARDTTTLALGDAMLRAGKPVFGICRGFQELNVAFGGTLQTLPSDGPVRHHAPDGASLEEMFAQTHPVSLTPGGILATALGDAITVNSVHYQAVATLGQGLTVEAVAPDGLVEAFSAQVGAAQVLAVQWHPEWDADRNPASAWFFARLGQVLRGG</sequence>
<dbReference type="RefSeq" id="WP_107716748.1">
    <property type="nucleotide sequence ID" value="NZ_JAVDRD010000010.1"/>
</dbReference>
<dbReference type="PANTHER" id="PTHR43235">
    <property type="entry name" value="GLUTAMINE AMIDOTRANSFERASE PB2B2.05-RELATED"/>
    <property type="match status" value="1"/>
</dbReference>
<dbReference type="EMBL" id="JAVDRD010000010">
    <property type="protein sequence ID" value="MDR6512557.1"/>
    <property type="molecule type" value="Genomic_DNA"/>
</dbReference>
<dbReference type="InterPro" id="IPR029062">
    <property type="entry name" value="Class_I_gatase-like"/>
</dbReference>